<dbReference type="Gene3D" id="3.40.50.720">
    <property type="entry name" value="NAD(P)-binding Rossmann-like Domain"/>
    <property type="match status" value="1"/>
</dbReference>
<keyword evidence="2" id="KW-0560">Oxidoreductase</keyword>
<evidence type="ECO:0000259" key="3">
    <source>
        <dbReference type="SMART" id="SM00829"/>
    </source>
</evidence>
<dbReference type="Proteomes" id="UP000628775">
    <property type="component" value="Unassembled WGS sequence"/>
</dbReference>
<accession>A0A8J2YF07</accession>
<dbReference type="AlphaFoldDB" id="A0A8J2YF07"/>
<evidence type="ECO:0000313" key="4">
    <source>
        <dbReference type="EMBL" id="GGE39732.1"/>
    </source>
</evidence>
<comment type="caution">
    <text evidence="4">The sequence shown here is derived from an EMBL/GenBank/DDBJ whole genome shotgun (WGS) entry which is preliminary data.</text>
</comment>
<evidence type="ECO:0000256" key="1">
    <source>
        <dbReference type="ARBA" id="ARBA00022857"/>
    </source>
</evidence>
<dbReference type="InterPro" id="IPR014189">
    <property type="entry name" value="Quinone_OxRdtase_PIG3"/>
</dbReference>
<dbReference type="InterPro" id="IPR011032">
    <property type="entry name" value="GroES-like_sf"/>
</dbReference>
<dbReference type="InterPro" id="IPR013149">
    <property type="entry name" value="ADH-like_C"/>
</dbReference>
<dbReference type="GO" id="GO:0016651">
    <property type="term" value="F:oxidoreductase activity, acting on NAD(P)H"/>
    <property type="evidence" value="ECO:0007669"/>
    <property type="project" value="TreeGrafter"/>
</dbReference>
<proteinExistence type="predicted"/>
<evidence type="ECO:0000313" key="5">
    <source>
        <dbReference type="Proteomes" id="UP000628775"/>
    </source>
</evidence>
<dbReference type="NCBIfam" id="TIGR02824">
    <property type="entry name" value="quinone_pig3"/>
    <property type="match status" value="1"/>
</dbReference>
<dbReference type="InterPro" id="IPR020843">
    <property type="entry name" value="ER"/>
</dbReference>
<dbReference type="RefSeq" id="WP_188692514.1">
    <property type="nucleotide sequence ID" value="NZ_BMIR01000007.1"/>
</dbReference>
<name>A0A8J2YF07_9BACL</name>
<dbReference type="Gene3D" id="3.90.180.10">
    <property type="entry name" value="Medium-chain alcohol dehydrogenases, catalytic domain"/>
    <property type="match status" value="1"/>
</dbReference>
<dbReference type="InterPro" id="IPR013154">
    <property type="entry name" value="ADH-like_N"/>
</dbReference>
<keyword evidence="1" id="KW-0521">NADP</keyword>
<dbReference type="GO" id="GO:0070402">
    <property type="term" value="F:NADPH binding"/>
    <property type="evidence" value="ECO:0007669"/>
    <property type="project" value="TreeGrafter"/>
</dbReference>
<dbReference type="SMART" id="SM00829">
    <property type="entry name" value="PKS_ER"/>
    <property type="match status" value="1"/>
</dbReference>
<dbReference type="Pfam" id="PF08240">
    <property type="entry name" value="ADH_N"/>
    <property type="match status" value="1"/>
</dbReference>
<gene>
    <name evidence="4" type="ORF">GCM10011391_18190</name>
</gene>
<dbReference type="EMBL" id="BMIR01000007">
    <property type="protein sequence ID" value="GGE39732.1"/>
    <property type="molecule type" value="Genomic_DNA"/>
</dbReference>
<dbReference type="PANTHER" id="PTHR48106:SF18">
    <property type="entry name" value="QUINONE OXIDOREDUCTASE PIG3"/>
    <property type="match status" value="1"/>
</dbReference>
<protein>
    <submittedName>
        <fullName evidence="4">Alcohol dehydrogenase</fullName>
    </submittedName>
</protein>
<dbReference type="SUPFAM" id="SSF50129">
    <property type="entry name" value="GroES-like"/>
    <property type="match status" value="1"/>
</dbReference>
<evidence type="ECO:0000256" key="2">
    <source>
        <dbReference type="ARBA" id="ARBA00023002"/>
    </source>
</evidence>
<dbReference type="CDD" id="cd05276">
    <property type="entry name" value="p53_inducible_oxidoreductase"/>
    <property type="match status" value="1"/>
</dbReference>
<dbReference type="SUPFAM" id="SSF51735">
    <property type="entry name" value="NAD(P)-binding Rossmann-fold domains"/>
    <property type="match status" value="1"/>
</dbReference>
<dbReference type="PANTHER" id="PTHR48106">
    <property type="entry name" value="QUINONE OXIDOREDUCTASE PIG3-RELATED"/>
    <property type="match status" value="1"/>
</dbReference>
<reference evidence="4" key="2">
    <citation type="submission" date="2020-09" db="EMBL/GenBank/DDBJ databases">
        <authorList>
            <person name="Sun Q."/>
            <person name="Zhou Y."/>
        </authorList>
    </citation>
    <scope>NUCLEOTIDE SEQUENCE</scope>
    <source>
        <strain evidence="4">CGMCC 1.15371</strain>
    </source>
</reference>
<reference evidence="4" key="1">
    <citation type="journal article" date="2014" name="Int. J. Syst. Evol. Microbiol.">
        <title>Complete genome sequence of Corynebacterium casei LMG S-19264T (=DSM 44701T), isolated from a smear-ripened cheese.</title>
        <authorList>
            <consortium name="US DOE Joint Genome Institute (JGI-PGF)"/>
            <person name="Walter F."/>
            <person name="Albersmeier A."/>
            <person name="Kalinowski J."/>
            <person name="Ruckert C."/>
        </authorList>
    </citation>
    <scope>NUCLEOTIDE SEQUENCE</scope>
    <source>
        <strain evidence="4">CGMCC 1.15371</strain>
    </source>
</reference>
<organism evidence="4 5">
    <name type="scientific">Pullulanibacillus camelliae</name>
    <dbReference type="NCBI Taxonomy" id="1707096"/>
    <lineage>
        <taxon>Bacteria</taxon>
        <taxon>Bacillati</taxon>
        <taxon>Bacillota</taxon>
        <taxon>Bacilli</taxon>
        <taxon>Bacillales</taxon>
        <taxon>Sporolactobacillaceae</taxon>
        <taxon>Pullulanibacillus</taxon>
    </lineage>
</organism>
<sequence>MKAVLLKAFGNADQLYIGEYDKPQPKSHEILVKVQATAINRADIAQREGHYPSPKGASPLMGLELAGIVEEMGSEVTMWKKGDRVFGLLGGGGYAEYAVLPEKMAMAIPEAMDAEAAAAIPEVFLTAYQTLFWVGHLQKGERVLIHAGASGVGTAAIQLAKQAGAEVVATAGSDEKLQACRDYGADLVINYKTSAFDQVIEETCGEAAIDVILDFIGASYWEKNMRVIAVDGRHVLISTLGGAKLDQFHLGQLMAKRVTVTGTTLRSRQLDYKERLTEEFALWALPLFKARKITPVVDRVFPIEQVKEAHTYMEANKNIGKIVLSI</sequence>
<feature type="domain" description="Enoyl reductase (ER)" evidence="3">
    <location>
        <begin position="10"/>
        <end position="324"/>
    </location>
</feature>
<dbReference type="Pfam" id="PF00107">
    <property type="entry name" value="ADH_zinc_N"/>
    <property type="match status" value="1"/>
</dbReference>
<dbReference type="InterPro" id="IPR036291">
    <property type="entry name" value="NAD(P)-bd_dom_sf"/>
</dbReference>
<keyword evidence="5" id="KW-1185">Reference proteome</keyword>